<dbReference type="SUPFAM" id="SSF101386">
    <property type="entry name" value="all-alpha NTP pyrophosphatases"/>
    <property type="match status" value="1"/>
</dbReference>
<dbReference type="Gene3D" id="1.10.287.1080">
    <property type="entry name" value="MazG-like"/>
    <property type="match status" value="1"/>
</dbReference>
<sequence>MEISELQAMVGRFVAERNWDRFHTPKNLAMALVGEVGELAEIFQWLTDDEAWQVMSRPEQAERVRHEMADVLAYLLRLATVLEVDLVAAMQEKGAVNAARYPVELVKGRTELTKYTRLPGVSPGPAAQG</sequence>
<keyword evidence="2" id="KW-1185">Reference proteome</keyword>
<dbReference type="CDD" id="cd11537">
    <property type="entry name" value="NTP-PPase_RS21-C6_like"/>
    <property type="match status" value="1"/>
</dbReference>
<dbReference type="InterPro" id="IPR052555">
    <property type="entry name" value="dCTP_Pyrophosphatase"/>
</dbReference>
<gene>
    <name evidence="1" type="ORF">HNR67_001296</name>
</gene>
<dbReference type="InterPro" id="IPR025984">
    <property type="entry name" value="DCTPP"/>
</dbReference>
<dbReference type="GO" id="GO:0042262">
    <property type="term" value="P:DNA protection"/>
    <property type="evidence" value="ECO:0007669"/>
    <property type="project" value="TreeGrafter"/>
</dbReference>
<evidence type="ECO:0000313" key="2">
    <source>
        <dbReference type="Proteomes" id="UP000533598"/>
    </source>
</evidence>
<dbReference type="PANTHER" id="PTHR46523:SF1">
    <property type="entry name" value="DCTP PYROPHOSPHATASE 1"/>
    <property type="match status" value="1"/>
</dbReference>
<dbReference type="RefSeq" id="WP_312986610.1">
    <property type="nucleotide sequence ID" value="NZ_BAAAUI010000026.1"/>
</dbReference>
<dbReference type="GO" id="GO:0006253">
    <property type="term" value="P:dCTP catabolic process"/>
    <property type="evidence" value="ECO:0007669"/>
    <property type="project" value="TreeGrafter"/>
</dbReference>
<dbReference type="Proteomes" id="UP000533598">
    <property type="component" value="Unassembled WGS sequence"/>
</dbReference>
<dbReference type="AlphaFoldDB" id="A0A7W7C623"/>
<organism evidence="1 2">
    <name type="scientific">Crossiella cryophila</name>
    <dbReference type="NCBI Taxonomy" id="43355"/>
    <lineage>
        <taxon>Bacteria</taxon>
        <taxon>Bacillati</taxon>
        <taxon>Actinomycetota</taxon>
        <taxon>Actinomycetes</taxon>
        <taxon>Pseudonocardiales</taxon>
        <taxon>Pseudonocardiaceae</taxon>
        <taxon>Crossiella</taxon>
    </lineage>
</organism>
<dbReference type="GO" id="GO:0047840">
    <property type="term" value="F:dCTP diphosphatase activity"/>
    <property type="evidence" value="ECO:0007669"/>
    <property type="project" value="TreeGrafter"/>
</dbReference>
<accession>A0A7W7C623</accession>
<name>A0A7W7C623_9PSEU</name>
<dbReference type="PIRSF" id="PIRSF029826">
    <property type="entry name" value="UCP029826_pph"/>
    <property type="match status" value="1"/>
</dbReference>
<dbReference type="EMBL" id="JACHMH010000001">
    <property type="protein sequence ID" value="MBB4675178.1"/>
    <property type="molecule type" value="Genomic_DNA"/>
</dbReference>
<dbReference type="GO" id="GO:0005829">
    <property type="term" value="C:cytosol"/>
    <property type="evidence" value="ECO:0007669"/>
    <property type="project" value="TreeGrafter"/>
</dbReference>
<proteinExistence type="predicted"/>
<protein>
    <submittedName>
        <fullName evidence="1">NTP pyrophosphatase (Non-canonical NTP hydrolase)</fullName>
    </submittedName>
</protein>
<keyword evidence="1" id="KW-0378">Hydrolase</keyword>
<evidence type="ECO:0000313" key="1">
    <source>
        <dbReference type="EMBL" id="MBB4675178.1"/>
    </source>
</evidence>
<dbReference type="PANTHER" id="PTHR46523">
    <property type="entry name" value="DCTP PYROPHOSPHATASE 1"/>
    <property type="match status" value="1"/>
</dbReference>
<reference evidence="1 2" key="1">
    <citation type="submission" date="2020-08" db="EMBL/GenBank/DDBJ databases">
        <title>Sequencing the genomes of 1000 actinobacteria strains.</title>
        <authorList>
            <person name="Klenk H.-P."/>
        </authorList>
    </citation>
    <scope>NUCLEOTIDE SEQUENCE [LARGE SCALE GENOMIC DNA]</scope>
    <source>
        <strain evidence="1 2">DSM 44230</strain>
    </source>
</reference>
<comment type="caution">
    <text evidence="1">The sequence shown here is derived from an EMBL/GenBank/DDBJ whole genome shotgun (WGS) entry which is preliminary data.</text>
</comment>
<dbReference type="Pfam" id="PF12643">
    <property type="entry name" value="MazG-like"/>
    <property type="match status" value="1"/>
</dbReference>